<feature type="transmembrane region" description="Helical" evidence="2">
    <location>
        <begin position="450"/>
        <end position="471"/>
    </location>
</feature>
<dbReference type="Pfam" id="PF01734">
    <property type="entry name" value="Patatin"/>
    <property type="match status" value="1"/>
</dbReference>
<protein>
    <recommendedName>
        <fullName evidence="3">PNPLA domain-containing protein</fullName>
    </recommendedName>
</protein>
<feature type="transmembrane region" description="Helical" evidence="2">
    <location>
        <begin position="299"/>
        <end position="323"/>
    </location>
</feature>
<dbReference type="STRING" id="316055.RPE_2153"/>
<reference evidence="4" key="1">
    <citation type="submission" date="2006-09" db="EMBL/GenBank/DDBJ databases">
        <title>Complete sequence of Rhodopseudomonas palustris BisA53.</title>
        <authorList>
            <consortium name="US DOE Joint Genome Institute"/>
            <person name="Copeland A."/>
            <person name="Lucas S."/>
            <person name="Lapidus A."/>
            <person name="Barry K."/>
            <person name="Detter J.C."/>
            <person name="Glavina del Rio T."/>
            <person name="Hammon N."/>
            <person name="Israni S."/>
            <person name="Dalin E."/>
            <person name="Tice H."/>
            <person name="Pitluck S."/>
            <person name="Chain P."/>
            <person name="Malfatti S."/>
            <person name="Shin M."/>
            <person name="Vergez L."/>
            <person name="Schmutz J."/>
            <person name="Larimer F."/>
            <person name="Land M."/>
            <person name="Hauser L."/>
            <person name="Pelletier D.A."/>
            <person name="Kyrpides N."/>
            <person name="Kim E."/>
            <person name="Harwood C.S."/>
            <person name="Oda Y."/>
            <person name="Richardson P."/>
        </authorList>
    </citation>
    <scope>NUCLEOTIDE SEQUENCE [LARGE SCALE GENOMIC DNA]</scope>
    <source>
        <strain evidence="4">BisA53</strain>
    </source>
</reference>
<keyword evidence="1" id="KW-0443">Lipid metabolism</keyword>
<feature type="transmembrane region" description="Helical" evidence="2">
    <location>
        <begin position="410"/>
        <end position="430"/>
    </location>
</feature>
<keyword evidence="2" id="KW-0472">Membrane</keyword>
<dbReference type="OrthoDB" id="100544at2"/>
<feature type="transmembrane region" description="Helical" evidence="2">
    <location>
        <begin position="344"/>
        <end position="368"/>
    </location>
</feature>
<feature type="domain" description="PNPLA" evidence="3">
    <location>
        <begin position="62"/>
        <end position="113"/>
    </location>
</feature>
<name>Q07PN7_RHOP5</name>
<feature type="transmembrane region" description="Helical" evidence="2">
    <location>
        <begin position="230"/>
        <end position="252"/>
    </location>
</feature>
<feature type="transmembrane region" description="Helical" evidence="2">
    <location>
        <begin position="273"/>
        <end position="293"/>
    </location>
</feature>
<gene>
    <name evidence="4" type="ordered locus">RPE_2153</name>
</gene>
<dbReference type="InterPro" id="IPR016035">
    <property type="entry name" value="Acyl_Trfase/lysoPLipase"/>
</dbReference>
<feature type="transmembrane region" description="Helical" evidence="2">
    <location>
        <begin position="374"/>
        <end position="398"/>
    </location>
</feature>
<dbReference type="EMBL" id="CP000463">
    <property type="protein sequence ID" value="ABJ06097.1"/>
    <property type="molecule type" value="Genomic_DNA"/>
</dbReference>
<evidence type="ECO:0000259" key="3">
    <source>
        <dbReference type="Pfam" id="PF01734"/>
    </source>
</evidence>
<dbReference type="PANTHER" id="PTHR10728">
    <property type="entry name" value="CYTOSOLIC PHOSPHOLIPASE A2"/>
    <property type="match status" value="1"/>
</dbReference>
<dbReference type="GO" id="GO:0046475">
    <property type="term" value="P:glycerophospholipid catabolic process"/>
    <property type="evidence" value="ECO:0007669"/>
    <property type="project" value="TreeGrafter"/>
</dbReference>
<dbReference type="GO" id="GO:0005829">
    <property type="term" value="C:cytosol"/>
    <property type="evidence" value="ECO:0007669"/>
    <property type="project" value="TreeGrafter"/>
</dbReference>
<evidence type="ECO:0000313" key="4">
    <source>
        <dbReference type="EMBL" id="ABJ06097.1"/>
    </source>
</evidence>
<dbReference type="KEGG" id="rpe:RPE_2153"/>
<keyword evidence="2" id="KW-1133">Transmembrane helix</keyword>
<evidence type="ECO:0000256" key="1">
    <source>
        <dbReference type="ARBA" id="ARBA00023098"/>
    </source>
</evidence>
<keyword evidence="2" id="KW-0812">Transmembrane</keyword>
<dbReference type="Gene3D" id="3.40.1090.10">
    <property type="entry name" value="Cytosolic phospholipase A2 catalytic domain"/>
    <property type="match status" value="1"/>
</dbReference>
<dbReference type="GO" id="GO:0004623">
    <property type="term" value="F:phospholipase A2 activity"/>
    <property type="evidence" value="ECO:0007669"/>
    <property type="project" value="TreeGrafter"/>
</dbReference>
<dbReference type="HOGENOM" id="CLU_009252_1_0_5"/>
<accession>Q07PN7</accession>
<dbReference type="SUPFAM" id="SSF52151">
    <property type="entry name" value="FabD/lysophospholipase-like"/>
    <property type="match status" value="1"/>
</dbReference>
<proteinExistence type="predicted"/>
<dbReference type="AlphaFoldDB" id="Q07PN7"/>
<sequence>MQLIGVAALTFDSVLPTRKQAGMPTSKLPYVKADQIEELIANEKEEIAAHRDRGGRSDWTGIALSGGGIRSAIFCLGALQALAEKNILKNFDYMSSVSGGGYIASALQWFWRTENSTGTVKDDFPFGTARTLRCGDTERDQRLGYLRTHGRYLTPGDGLTIWSMTAVVIRTLFLNLAIWLPLGAVLLWGLISIGQLLDIWVTWLPNFYSPIQVKWQCGSACDKTWPVETVFGISTAFALLSSGVFAVWALAFSLDTAISPGRDIDPRSKIKRIFLVVVLSILAAALIGVTYFLRTHVNIGMFLTGLLVVADAAAVVYLIVRILQIRGADASENYRWRRAFEISAGWAFPWIAILFAVGTLPVVPYLIINEGGTVLKSVAAVVAALSGIVSAVAGHGAQTQNKPPSDATRWILMAASAVFIYTLGCIGYTAAQLINGPALLVGDDTANQDVLSGVLLALAGLALILGLKTNINYVGLHRFYRDRLMEAFMPSRTAIQHNSIERSPAADKLSISELWPPGRKANGALRQIPYPIVNTNAVFVNDDDRVIVTRGGDNFIASPLYVGCRATGWEDAKRHIAKHGPLSLASAMAASGAALNSNSAYVGAGVTRDRLLSIVLMLLNLRLGMWVGRPCASDKVGRHAIPNHFYPGFRYGVTLSGYRSDSAFVELSDGGHFDNLGIYELVRRKSAVIVVLDGEQDASTSMPALYSVVQRIEEDFKARIGLEGSLDNLVAKSHAGYPDGARFVEKPFFAAPINYEDGSTGVLIYVKLALAAEAGFTAKGYRAQYPDFPHQSTANQFFVPQQIEAYRDVGYVNMQNAIDGLALDRSFVATDILQKWSASRQNP</sequence>
<evidence type="ECO:0000256" key="2">
    <source>
        <dbReference type="SAM" id="Phobius"/>
    </source>
</evidence>
<dbReference type="InterPro" id="IPR002641">
    <property type="entry name" value="PNPLA_dom"/>
</dbReference>
<organism evidence="4">
    <name type="scientific">Rhodopseudomonas palustris (strain BisA53)</name>
    <dbReference type="NCBI Taxonomy" id="316055"/>
    <lineage>
        <taxon>Bacteria</taxon>
        <taxon>Pseudomonadati</taxon>
        <taxon>Pseudomonadota</taxon>
        <taxon>Alphaproteobacteria</taxon>
        <taxon>Hyphomicrobiales</taxon>
        <taxon>Nitrobacteraceae</taxon>
        <taxon>Rhodopseudomonas</taxon>
    </lineage>
</organism>
<dbReference type="eggNOG" id="COG1752">
    <property type="taxonomic scope" value="Bacteria"/>
</dbReference>
<dbReference type="PANTHER" id="PTHR10728:SF40">
    <property type="entry name" value="PATATIN FAMILY PROTEIN"/>
    <property type="match status" value="1"/>
</dbReference>